<keyword evidence="3 4" id="KW-0548">Nucleotidyltransferase</keyword>
<protein>
    <submittedName>
        <fullName evidence="4">UTP--glucose-1-phosphate uridylyltransferase</fullName>
        <ecNumber evidence="4">2.7.7.9</ecNumber>
    </submittedName>
</protein>
<evidence type="ECO:0000256" key="2">
    <source>
        <dbReference type="ARBA" id="ARBA00022679"/>
    </source>
</evidence>
<reference evidence="4" key="1">
    <citation type="journal article" date="2021" name="PeerJ">
        <title>Extensive microbial diversity within the chicken gut microbiome revealed by metagenomics and culture.</title>
        <authorList>
            <person name="Gilroy R."/>
            <person name="Ravi A."/>
            <person name="Getino M."/>
            <person name="Pursley I."/>
            <person name="Horton D.L."/>
            <person name="Alikhan N.F."/>
            <person name="Baker D."/>
            <person name="Gharbi K."/>
            <person name="Hall N."/>
            <person name="Watson M."/>
            <person name="Adriaenssens E.M."/>
            <person name="Foster-Nyarko E."/>
            <person name="Jarju S."/>
            <person name="Secka A."/>
            <person name="Antonio M."/>
            <person name="Oren A."/>
            <person name="Chaudhuri R.R."/>
            <person name="La Ragione R."/>
            <person name="Hildebrand F."/>
            <person name="Pallen M.J."/>
        </authorList>
    </citation>
    <scope>NUCLEOTIDE SEQUENCE</scope>
    <source>
        <strain evidence="4">CHK156-179</strain>
    </source>
</reference>
<dbReference type="PANTHER" id="PTHR11952">
    <property type="entry name" value="UDP- GLUCOSE PYROPHOSPHORYLASE"/>
    <property type="match status" value="1"/>
</dbReference>
<dbReference type="Proteomes" id="UP000824221">
    <property type="component" value="Unassembled WGS sequence"/>
</dbReference>
<dbReference type="PANTHER" id="PTHR11952:SF2">
    <property type="entry name" value="LD24639P"/>
    <property type="match status" value="1"/>
</dbReference>
<dbReference type="GO" id="GO:0003977">
    <property type="term" value="F:UDP-N-acetylglucosamine diphosphorylase activity"/>
    <property type="evidence" value="ECO:0007669"/>
    <property type="project" value="TreeGrafter"/>
</dbReference>
<dbReference type="Pfam" id="PF01704">
    <property type="entry name" value="UDPGP"/>
    <property type="match status" value="1"/>
</dbReference>
<evidence type="ECO:0000313" key="5">
    <source>
        <dbReference type="Proteomes" id="UP000824221"/>
    </source>
</evidence>
<dbReference type="InterPro" id="IPR029044">
    <property type="entry name" value="Nucleotide-diphossugar_trans"/>
</dbReference>
<name>A0A9D2H0S4_9FIRM</name>
<evidence type="ECO:0000256" key="1">
    <source>
        <dbReference type="ARBA" id="ARBA00010401"/>
    </source>
</evidence>
<dbReference type="InterPro" id="IPR039741">
    <property type="entry name" value="UDP-sugar_pyrophosphorylase"/>
</dbReference>
<dbReference type="Gene3D" id="3.90.550.10">
    <property type="entry name" value="Spore Coat Polysaccharide Biosynthesis Protein SpsA, Chain A"/>
    <property type="match status" value="1"/>
</dbReference>
<sequence>MDRKERVEQLLIANGQEHLLAHIRELDGAEQDRFFSELERVDWTIFSDEARVRPPEGEIAPIEGLKKEEIASRREEFEKAGMQAVHDGKVAALMLAGGQGTRLGFDGPKGTLDIGVARPLYIYECLIRNLLEVCTACGAYVPLYIMTSDKTDRMTRAFLKEHGCFGYPEEKVRFFLQDMAPATDFEGRLLLEGRGALALSPNGNGGCFSSLRRAGLMEEAKQSGVEWINVFSVDNVLQRIADPVFVGATLLSGVNCGAKFVKKCAPEERVGVLCRRGSLPDVVEYYDLPAAMANARDERGELVYSFGVTLNYLFRLKAIEQASRTAIPVHRAKKKIPYWNGSELIRPETENGYKYETLVVDWVRLMKSCLPFEAVREREFAPIKNAEGVDSVQSARELLKYNGVKL</sequence>
<dbReference type="AlphaFoldDB" id="A0A9D2H0S4"/>
<dbReference type="SUPFAM" id="SSF53448">
    <property type="entry name" value="Nucleotide-diphospho-sugar transferases"/>
    <property type="match status" value="1"/>
</dbReference>
<evidence type="ECO:0000313" key="4">
    <source>
        <dbReference type="EMBL" id="HJA01857.1"/>
    </source>
</evidence>
<dbReference type="InterPro" id="IPR002618">
    <property type="entry name" value="UDPGP_fam"/>
</dbReference>
<keyword evidence="2 4" id="KW-0808">Transferase</keyword>
<dbReference type="EMBL" id="DXAJ01000013">
    <property type="protein sequence ID" value="HJA01857.1"/>
    <property type="molecule type" value="Genomic_DNA"/>
</dbReference>
<dbReference type="GO" id="GO:0003983">
    <property type="term" value="F:UTP:glucose-1-phosphate uridylyltransferase activity"/>
    <property type="evidence" value="ECO:0007669"/>
    <property type="project" value="UniProtKB-EC"/>
</dbReference>
<organism evidence="4 5">
    <name type="scientific">Candidatus Gallimonas gallistercoris</name>
    <dbReference type="NCBI Taxonomy" id="2838602"/>
    <lineage>
        <taxon>Bacteria</taxon>
        <taxon>Bacillati</taxon>
        <taxon>Bacillota</taxon>
        <taxon>Clostridia</taxon>
        <taxon>Candidatus Gallimonas</taxon>
    </lineage>
</organism>
<dbReference type="GO" id="GO:0006048">
    <property type="term" value="P:UDP-N-acetylglucosamine biosynthetic process"/>
    <property type="evidence" value="ECO:0007669"/>
    <property type="project" value="TreeGrafter"/>
</dbReference>
<comment type="caution">
    <text evidence="4">The sequence shown here is derived from an EMBL/GenBank/DDBJ whole genome shotgun (WGS) entry which is preliminary data.</text>
</comment>
<reference evidence="4" key="2">
    <citation type="submission" date="2021-04" db="EMBL/GenBank/DDBJ databases">
        <authorList>
            <person name="Gilroy R."/>
        </authorList>
    </citation>
    <scope>NUCLEOTIDE SEQUENCE</scope>
    <source>
        <strain evidence="4">CHK156-179</strain>
    </source>
</reference>
<dbReference type="EC" id="2.7.7.9" evidence="4"/>
<gene>
    <name evidence="4" type="ORF">H9797_00555</name>
</gene>
<proteinExistence type="inferred from homology"/>
<comment type="similarity">
    <text evidence="1">Belongs to the UDPGP type 1 family.</text>
</comment>
<accession>A0A9D2H0S4</accession>
<evidence type="ECO:0000256" key="3">
    <source>
        <dbReference type="ARBA" id="ARBA00022695"/>
    </source>
</evidence>